<keyword evidence="3" id="KW-1185">Reference proteome</keyword>
<dbReference type="Proteomes" id="UP001221898">
    <property type="component" value="Unassembled WGS sequence"/>
</dbReference>
<protein>
    <submittedName>
        <fullName evidence="2">Uncharacterized protein</fullName>
    </submittedName>
</protein>
<organism evidence="2 3">
    <name type="scientific">Aldrovandia affinis</name>
    <dbReference type="NCBI Taxonomy" id="143900"/>
    <lineage>
        <taxon>Eukaryota</taxon>
        <taxon>Metazoa</taxon>
        <taxon>Chordata</taxon>
        <taxon>Craniata</taxon>
        <taxon>Vertebrata</taxon>
        <taxon>Euteleostomi</taxon>
        <taxon>Actinopterygii</taxon>
        <taxon>Neopterygii</taxon>
        <taxon>Teleostei</taxon>
        <taxon>Notacanthiformes</taxon>
        <taxon>Halosauridae</taxon>
        <taxon>Aldrovandia</taxon>
    </lineage>
</organism>
<sequence>MKKVEKSRLQLGRPSAASARFPVYAKQQDPRTQRPGVGDSPVFRSSLPRRAVVVGITRCWPPEECQFGRLAQPWRSAQTSRRGAERLRHLFSASERGPRRGASHICALSGDHTLRT</sequence>
<name>A0AAD7WUL4_9TELE</name>
<dbReference type="AlphaFoldDB" id="A0AAD7WUL4"/>
<evidence type="ECO:0000256" key="1">
    <source>
        <dbReference type="SAM" id="MobiDB-lite"/>
    </source>
</evidence>
<comment type="caution">
    <text evidence="2">The sequence shown here is derived from an EMBL/GenBank/DDBJ whole genome shotgun (WGS) entry which is preliminary data.</text>
</comment>
<evidence type="ECO:0000313" key="3">
    <source>
        <dbReference type="Proteomes" id="UP001221898"/>
    </source>
</evidence>
<reference evidence="2" key="1">
    <citation type="journal article" date="2023" name="Science">
        <title>Genome structures resolve the early diversification of teleost fishes.</title>
        <authorList>
            <person name="Parey E."/>
            <person name="Louis A."/>
            <person name="Montfort J."/>
            <person name="Bouchez O."/>
            <person name="Roques C."/>
            <person name="Iampietro C."/>
            <person name="Lluch J."/>
            <person name="Castinel A."/>
            <person name="Donnadieu C."/>
            <person name="Desvignes T."/>
            <person name="Floi Bucao C."/>
            <person name="Jouanno E."/>
            <person name="Wen M."/>
            <person name="Mejri S."/>
            <person name="Dirks R."/>
            <person name="Jansen H."/>
            <person name="Henkel C."/>
            <person name="Chen W.J."/>
            <person name="Zahm M."/>
            <person name="Cabau C."/>
            <person name="Klopp C."/>
            <person name="Thompson A.W."/>
            <person name="Robinson-Rechavi M."/>
            <person name="Braasch I."/>
            <person name="Lecointre G."/>
            <person name="Bobe J."/>
            <person name="Postlethwait J.H."/>
            <person name="Berthelot C."/>
            <person name="Roest Crollius H."/>
            <person name="Guiguen Y."/>
        </authorList>
    </citation>
    <scope>NUCLEOTIDE SEQUENCE</scope>
    <source>
        <strain evidence="2">NC1722</strain>
    </source>
</reference>
<proteinExistence type="predicted"/>
<feature type="region of interest" description="Disordered" evidence="1">
    <location>
        <begin position="1"/>
        <end position="43"/>
    </location>
</feature>
<dbReference type="EMBL" id="JAINUG010000030">
    <property type="protein sequence ID" value="KAJ8409618.1"/>
    <property type="molecule type" value="Genomic_DNA"/>
</dbReference>
<evidence type="ECO:0000313" key="2">
    <source>
        <dbReference type="EMBL" id="KAJ8409618.1"/>
    </source>
</evidence>
<gene>
    <name evidence="2" type="ORF">AAFF_G00230190</name>
</gene>
<accession>A0AAD7WUL4</accession>